<evidence type="ECO:0000256" key="2">
    <source>
        <dbReference type="ARBA" id="ARBA00022670"/>
    </source>
</evidence>
<evidence type="ECO:0000259" key="7">
    <source>
        <dbReference type="Pfam" id="PF00082"/>
    </source>
</evidence>
<dbReference type="SUPFAM" id="SSF52743">
    <property type="entry name" value="Subtilisin-like"/>
    <property type="match status" value="1"/>
</dbReference>
<dbReference type="EMBL" id="KI394952">
    <property type="protein sequence ID" value="ERN00111.1"/>
    <property type="molecule type" value="Genomic_DNA"/>
</dbReference>
<keyword evidence="2" id="KW-0645">Protease</keyword>
<accession>W1NXV7</accession>
<feature type="domain" description="Peptidase S8/S53" evidence="7">
    <location>
        <begin position="130"/>
        <end position="280"/>
    </location>
</feature>
<evidence type="ECO:0000256" key="1">
    <source>
        <dbReference type="ARBA" id="ARBA00011073"/>
    </source>
</evidence>
<dbReference type="InterPro" id="IPR000209">
    <property type="entry name" value="Peptidase_S8/S53_dom"/>
</dbReference>
<name>W1NXV7_AMBTC</name>
<evidence type="ECO:0000313" key="9">
    <source>
        <dbReference type="Proteomes" id="UP000017836"/>
    </source>
</evidence>
<evidence type="ECO:0000256" key="6">
    <source>
        <dbReference type="PROSITE-ProRule" id="PRU01240"/>
    </source>
</evidence>
<keyword evidence="5" id="KW-0720">Serine protease</keyword>
<evidence type="ECO:0000256" key="4">
    <source>
        <dbReference type="ARBA" id="ARBA00022801"/>
    </source>
</evidence>
<reference evidence="9" key="1">
    <citation type="journal article" date="2013" name="Science">
        <title>The Amborella genome and the evolution of flowering plants.</title>
        <authorList>
            <consortium name="Amborella Genome Project"/>
        </authorList>
    </citation>
    <scope>NUCLEOTIDE SEQUENCE [LARGE SCALE GENOMIC DNA]</scope>
</reference>
<dbReference type="PRINTS" id="PR00723">
    <property type="entry name" value="SUBTILISIN"/>
</dbReference>
<dbReference type="InterPro" id="IPR015500">
    <property type="entry name" value="Peptidase_S8_subtilisin-rel"/>
</dbReference>
<evidence type="ECO:0000256" key="5">
    <source>
        <dbReference type="ARBA" id="ARBA00022825"/>
    </source>
</evidence>
<gene>
    <name evidence="8" type="ORF">AMTR_s00112p00083400</name>
</gene>
<dbReference type="OMA" id="HIINACE"/>
<dbReference type="STRING" id="13333.W1NXV7"/>
<protein>
    <recommendedName>
        <fullName evidence="7">Peptidase S8/S53 domain-containing protein</fullName>
    </recommendedName>
</protein>
<dbReference type="PROSITE" id="PS00136">
    <property type="entry name" value="SUBTILASE_ASP"/>
    <property type="match status" value="1"/>
</dbReference>
<evidence type="ECO:0000313" key="8">
    <source>
        <dbReference type="EMBL" id="ERN00111.1"/>
    </source>
</evidence>
<dbReference type="PANTHER" id="PTHR10795">
    <property type="entry name" value="PROPROTEIN CONVERTASE SUBTILISIN/KEXIN"/>
    <property type="match status" value="1"/>
</dbReference>
<dbReference type="GO" id="GO:0006508">
    <property type="term" value="P:proteolysis"/>
    <property type="evidence" value="ECO:0007669"/>
    <property type="project" value="UniProtKB-KW"/>
</dbReference>
<dbReference type="Gramene" id="ERN00111">
    <property type="protein sequence ID" value="ERN00111"/>
    <property type="gene ID" value="AMTR_s00112p00083400"/>
</dbReference>
<dbReference type="eggNOG" id="ENOG502QUPZ">
    <property type="taxonomic scope" value="Eukaryota"/>
</dbReference>
<dbReference type="GO" id="GO:0004252">
    <property type="term" value="F:serine-type endopeptidase activity"/>
    <property type="evidence" value="ECO:0007669"/>
    <property type="project" value="InterPro"/>
</dbReference>
<dbReference type="InterPro" id="IPR023827">
    <property type="entry name" value="Peptidase_S8_Asp-AS"/>
</dbReference>
<dbReference type="Proteomes" id="UP000017836">
    <property type="component" value="Unassembled WGS sequence"/>
</dbReference>
<keyword evidence="9" id="KW-1185">Reference proteome</keyword>
<dbReference type="InterPro" id="IPR045051">
    <property type="entry name" value="SBT"/>
</dbReference>
<proteinExistence type="inferred from homology"/>
<comment type="caution">
    <text evidence="6">Lacks conserved residue(s) required for the propagation of feature annotation.</text>
</comment>
<evidence type="ECO:0000256" key="3">
    <source>
        <dbReference type="ARBA" id="ARBA00022729"/>
    </source>
</evidence>
<comment type="similarity">
    <text evidence="1 6">Belongs to the peptidase S8 family.</text>
</comment>
<keyword evidence="3" id="KW-0732">Signal</keyword>
<sequence length="305" mass="33511">MVKSHDQFLMNNLESGSYKKLYSFHHLVNAFALHTTPSQASCYFFFPSKTKNDTSRKAYISSRKTFSYSILSDGKFHGNWHSTQVEKINKAKGVRLIEKDRCMKLMTTYTPQFLGLPTGPWSKGGKSRAGEGVVIGIVDTGIYPFHRSFTNHPFDPYCSDLPRFTGTCDTGPFFPIGSCNGKIVSARFFSAGALAVMPLNASRDYLSPFDASGHGSHVAAVAAGNSDVPVIVDGFNYGSASGMAPRARIAVYKAIYPDVGTLVDVVAAIDQQLSHPNDLYVQACLPTLYIMYVHIINACELYNVR</sequence>
<organism evidence="8 9">
    <name type="scientific">Amborella trichopoda</name>
    <dbReference type="NCBI Taxonomy" id="13333"/>
    <lineage>
        <taxon>Eukaryota</taxon>
        <taxon>Viridiplantae</taxon>
        <taxon>Streptophyta</taxon>
        <taxon>Embryophyta</taxon>
        <taxon>Tracheophyta</taxon>
        <taxon>Spermatophyta</taxon>
        <taxon>Magnoliopsida</taxon>
        <taxon>Amborellales</taxon>
        <taxon>Amborellaceae</taxon>
        <taxon>Amborella</taxon>
    </lineage>
</organism>
<keyword evidence="4" id="KW-0378">Hydrolase</keyword>
<dbReference type="Gene3D" id="3.40.50.200">
    <property type="entry name" value="Peptidase S8/S53 domain"/>
    <property type="match status" value="1"/>
</dbReference>
<dbReference type="InterPro" id="IPR036852">
    <property type="entry name" value="Peptidase_S8/S53_dom_sf"/>
</dbReference>
<dbReference type="Pfam" id="PF00082">
    <property type="entry name" value="Peptidase_S8"/>
    <property type="match status" value="1"/>
</dbReference>
<dbReference type="PROSITE" id="PS51892">
    <property type="entry name" value="SUBTILASE"/>
    <property type="match status" value="1"/>
</dbReference>
<dbReference type="AlphaFoldDB" id="W1NXV7"/>
<dbReference type="HOGENOM" id="CLU_913214_0_0_1"/>